<evidence type="ECO:0000256" key="4">
    <source>
        <dbReference type="ARBA" id="ARBA00004496"/>
    </source>
</evidence>
<dbReference type="Proteomes" id="UP000472971">
    <property type="component" value="Unassembled WGS sequence"/>
</dbReference>
<dbReference type="NCBIfam" id="TIGR00716">
    <property type="entry name" value="rnhC"/>
    <property type="match status" value="1"/>
</dbReference>
<dbReference type="Gene3D" id="3.30.310.10">
    <property type="entry name" value="TATA-Binding Protein"/>
    <property type="match status" value="1"/>
</dbReference>
<dbReference type="InterPro" id="IPR024568">
    <property type="entry name" value="RNase_HIII_N"/>
</dbReference>
<dbReference type="PANTHER" id="PTHR10954:SF23">
    <property type="entry name" value="RIBONUCLEASE"/>
    <property type="match status" value="1"/>
</dbReference>
<comment type="cofactor">
    <cofactor evidence="2">
        <name>Mg(2+)</name>
        <dbReference type="ChEBI" id="CHEBI:18420"/>
    </cofactor>
</comment>
<dbReference type="CDD" id="cd06590">
    <property type="entry name" value="RNase_HII_bacteria_HIII_like"/>
    <property type="match status" value="1"/>
</dbReference>
<dbReference type="InterPro" id="IPR004641">
    <property type="entry name" value="RNase_HIII"/>
</dbReference>
<dbReference type="GO" id="GO:0005737">
    <property type="term" value="C:cytoplasm"/>
    <property type="evidence" value="ECO:0007669"/>
    <property type="project" value="UniProtKB-SubCell"/>
</dbReference>
<keyword evidence="9 14" id="KW-0540">Nuclease</keyword>
<evidence type="ECO:0000256" key="13">
    <source>
        <dbReference type="ARBA" id="ARBA00022842"/>
    </source>
</evidence>
<keyword evidence="11 14" id="KW-0255">Endonuclease</keyword>
<dbReference type="GO" id="GO:0006298">
    <property type="term" value="P:mismatch repair"/>
    <property type="evidence" value="ECO:0007669"/>
    <property type="project" value="TreeGrafter"/>
</dbReference>
<gene>
    <name evidence="14" type="primary">rnhC</name>
    <name evidence="18" type="ORF">G4D64_14275</name>
    <name evidence="17" type="ORF">H1Z61_14550</name>
</gene>
<dbReference type="GO" id="GO:0043137">
    <property type="term" value="P:DNA replication, removal of RNA primer"/>
    <property type="evidence" value="ECO:0007669"/>
    <property type="project" value="TreeGrafter"/>
</dbReference>
<dbReference type="PANTHER" id="PTHR10954">
    <property type="entry name" value="RIBONUCLEASE H2 SUBUNIT A"/>
    <property type="match status" value="1"/>
</dbReference>
<evidence type="ECO:0000256" key="6">
    <source>
        <dbReference type="ARBA" id="ARBA00012180"/>
    </source>
</evidence>
<dbReference type="InterPro" id="IPR024567">
    <property type="entry name" value="RNase_HII/HIII_dom"/>
</dbReference>
<dbReference type="Pfam" id="PF11858">
    <property type="entry name" value="DUF3378"/>
    <property type="match status" value="1"/>
</dbReference>
<comment type="caution">
    <text evidence="18">The sequence shown here is derived from an EMBL/GenBank/DDBJ whole genome shotgun (WGS) entry which is preliminary data.</text>
</comment>
<evidence type="ECO:0000256" key="10">
    <source>
        <dbReference type="ARBA" id="ARBA00022723"/>
    </source>
</evidence>
<keyword evidence="13 14" id="KW-0460">Magnesium</keyword>
<dbReference type="PIRSF" id="PIRSF037748">
    <property type="entry name" value="RnhC"/>
    <property type="match status" value="1"/>
</dbReference>
<comment type="cofactor">
    <cofactor evidence="14 15">
        <name>Mn(2+)</name>
        <dbReference type="ChEBI" id="CHEBI:29035"/>
    </cofactor>
    <cofactor evidence="14 15">
        <name>Mg(2+)</name>
        <dbReference type="ChEBI" id="CHEBI:18420"/>
    </cofactor>
    <text evidence="14 15">Manganese or magnesium. Binds 1 divalent metal ion per monomer in the absence of substrate. May bind a second metal ion after substrate binding.</text>
</comment>
<accession>A0A6B3VWN4</accession>
<comment type="function">
    <text evidence="3 14">Endonuclease that specifically degrades the RNA of RNA-DNA hybrids.</text>
</comment>
<sequence>MKNIVLKMNSQQINELKHYYQSVIKDSASPSSLFVAKPASCTITAYQSGKVLFQGNNCEVEAKKWEHLQTEMKKTSYNKRQSTHLPKSISTLSVIGSDEVGTGDFFGPITVVAAYVNKKQIPLLKELGVKDSKHLNDTKIISIGEQLRHCIPFSLLSLHNEKYNELQAKGMTQGKMKALLHNKAISNVLKKIEPEKPEAILIDQFVEKETYFRHIKNEPVIQTENVYFSTKAESVHLAVASASIIARYAFIRHIEKLSDKAGFTIPKGAGATVDIAAARLMKEKGKSILPQFVKLHFANTHKALQIAEKNK</sequence>
<dbReference type="InterPro" id="IPR036397">
    <property type="entry name" value="RNaseH_sf"/>
</dbReference>
<keyword evidence="8 14" id="KW-0963">Cytoplasm</keyword>
<evidence type="ECO:0000256" key="7">
    <source>
        <dbReference type="ARBA" id="ARBA00021407"/>
    </source>
</evidence>
<dbReference type="EMBL" id="JAAIWN010000040">
    <property type="protein sequence ID" value="NEY82640.1"/>
    <property type="molecule type" value="Genomic_DNA"/>
</dbReference>
<dbReference type="GO" id="GO:0004523">
    <property type="term" value="F:RNA-DNA hybrid ribonuclease activity"/>
    <property type="evidence" value="ECO:0007669"/>
    <property type="project" value="UniProtKB-UniRule"/>
</dbReference>
<evidence type="ECO:0000256" key="12">
    <source>
        <dbReference type="ARBA" id="ARBA00022801"/>
    </source>
</evidence>
<evidence type="ECO:0000256" key="2">
    <source>
        <dbReference type="ARBA" id="ARBA00001946"/>
    </source>
</evidence>
<evidence type="ECO:0000313" key="20">
    <source>
        <dbReference type="Proteomes" id="UP000570010"/>
    </source>
</evidence>
<evidence type="ECO:0000256" key="11">
    <source>
        <dbReference type="ARBA" id="ARBA00022759"/>
    </source>
</evidence>
<feature type="domain" description="RNase H type-2" evidence="16">
    <location>
        <begin position="92"/>
        <end position="309"/>
    </location>
</feature>
<evidence type="ECO:0000256" key="8">
    <source>
        <dbReference type="ARBA" id="ARBA00022490"/>
    </source>
</evidence>
<evidence type="ECO:0000256" key="3">
    <source>
        <dbReference type="ARBA" id="ARBA00004065"/>
    </source>
</evidence>
<comment type="catalytic activity">
    <reaction evidence="1 14 15">
        <text>Endonucleolytic cleavage to 5'-phosphomonoester.</text>
        <dbReference type="EC" id="3.1.26.4"/>
    </reaction>
</comment>
<reference evidence="17 20" key="2">
    <citation type="submission" date="2020-07" db="EMBL/GenBank/DDBJ databases">
        <authorList>
            <person name="Feng H."/>
        </authorList>
    </citation>
    <scope>NUCLEOTIDE SEQUENCE [LARGE SCALE GENOMIC DNA]</scope>
    <source>
        <strain evidence="17">S-12</strain>
        <strain evidence="20">s-12</strain>
    </source>
</reference>
<comment type="similarity">
    <text evidence="5 14">Belongs to the RNase HII family. RnhC subfamily.</text>
</comment>
<dbReference type="Gene3D" id="3.30.420.10">
    <property type="entry name" value="Ribonuclease H-like superfamily/Ribonuclease H"/>
    <property type="match status" value="1"/>
</dbReference>
<protein>
    <recommendedName>
        <fullName evidence="7 14">Ribonuclease HIII</fullName>
        <shortName evidence="14">RNase HIII</shortName>
        <ecNumber evidence="6 14">3.1.26.4</ecNumber>
    </recommendedName>
</protein>
<reference evidence="18 19" key="1">
    <citation type="submission" date="2020-02" db="EMBL/GenBank/DDBJ databases">
        <title>Bacillus aquiflavi sp. nov., isolated from yellow water of strong flavor Chinese baijiu in Yibin region of China.</title>
        <authorList>
            <person name="Xie J."/>
        </authorList>
    </citation>
    <scope>NUCLEOTIDE SEQUENCE [LARGE SCALE GENOMIC DNA]</scope>
    <source>
        <strain evidence="18 19">3H-10</strain>
    </source>
</reference>
<dbReference type="PROSITE" id="PS51975">
    <property type="entry name" value="RNASE_H_2"/>
    <property type="match status" value="1"/>
</dbReference>
<keyword evidence="10 14" id="KW-0479">Metal-binding</keyword>
<evidence type="ECO:0000256" key="9">
    <source>
        <dbReference type="ARBA" id="ARBA00022722"/>
    </source>
</evidence>
<comment type="subcellular location">
    <subcellularLocation>
        <location evidence="4 14">Cytoplasm</location>
    </subcellularLocation>
</comment>
<dbReference type="AlphaFoldDB" id="A0A6B3VWN4"/>
<organism evidence="18 19">
    <name type="scientific">Bacillus aquiflavi</name>
    <dbReference type="NCBI Taxonomy" id="2672567"/>
    <lineage>
        <taxon>Bacteria</taxon>
        <taxon>Bacillati</taxon>
        <taxon>Bacillota</taxon>
        <taxon>Bacilli</taxon>
        <taxon>Bacillales</taxon>
        <taxon>Bacillaceae</taxon>
        <taxon>Bacillus</taxon>
    </lineage>
</organism>
<proteinExistence type="inferred from homology"/>
<dbReference type="EC" id="3.1.26.4" evidence="6 14"/>
<dbReference type="EMBL" id="JACEIO010000040">
    <property type="protein sequence ID" value="MBA4538321.1"/>
    <property type="molecule type" value="Genomic_DNA"/>
</dbReference>
<feature type="binding site" evidence="14 15">
    <location>
        <position position="203"/>
    </location>
    <ligand>
        <name>a divalent metal cation</name>
        <dbReference type="ChEBI" id="CHEBI:60240"/>
    </ligand>
</feature>
<dbReference type="InterPro" id="IPR001352">
    <property type="entry name" value="RNase_HII/HIII"/>
</dbReference>
<evidence type="ECO:0000256" key="5">
    <source>
        <dbReference type="ARBA" id="ARBA00008378"/>
    </source>
</evidence>
<dbReference type="Proteomes" id="UP000570010">
    <property type="component" value="Unassembled WGS sequence"/>
</dbReference>
<dbReference type="InterPro" id="IPR012337">
    <property type="entry name" value="RNaseH-like_sf"/>
</dbReference>
<dbReference type="HAMAP" id="MF_00053">
    <property type="entry name" value="RNase_HIII"/>
    <property type="match status" value="1"/>
</dbReference>
<feature type="binding site" evidence="14 15">
    <location>
        <position position="99"/>
    </location>
    <ligand>
        <name>a divalent metal cation</name>
        <dbReference type="ChEBI" id="CHEBI:60240"/>
    </ligand>
</feature>
<keyword evidence="12 14" id="KW-0378">Hydrolase</keyword>
<dbReference type="Pfam" id="PF01351">
    <property type="entry name" value="RNase_HII"/>
    <property type="match status" value="1"/>
</dbReference>
<dbReference type="InterPro" id="IPR012295">
    <property type="entry name" value="TBP_dom_sf"/>
</dbReference>
<feature type="binding site" evidence="14 15">
    <location>
        <position position="98"/>
    </location>
    <ligand>
        <name>a divalent metal cation</name>
        <dbReference type="ChEBI" id="CHEBI:60240"/>
    </ligand>
</feature>
<name>A0A6B3VWN4_9BACI</name>
<evidence type="ECO:0000256" key="15">
    <source>
        <dbReference type="PROSITE-ProRule" id="PRU01319"/>
    </source>
</evidence>
<dbReference type="CDD" id="cd14796">
    <property type="entry name" value="RNAse_HIII_N"/>
    <property type="match status" value="1"/>
</dbReference>
<evidence type="ECO:0000256" key="1">
    <source>
        <dbReference type="ARBA" id="ARBA00000077"/>
    </source>
</evidence>
<dbReference type="RefSeq" id="WP_163243042.1">
    <property type="nucleotide sequence ID" value="NZ_CP082780.1"/>
</dbReference>
<dbReference type="GO" id="GO:0032299">
    <property type="term" value="C:ribonuclease H2 complex"/>
    <property type="evidence" value="ECO:0007669"/>
    <property type="project" value="TreeGrafter"/>
</dbReference>
<evidence type="ECO:0000313" key="18">
    <source>
        <dbReference type="EMBL" id="NEY82640.1"/>
    </source>
</evidence>
<dbReference type="FunFam" id="3.30.420.10:FF:000047">
    <property type="entry name" value="Ribonuclease HIII"/>
    <property type="match status" value="1"/>
</dbReference>
<dbReference type="GO" id="GO:0000287">
    <property type="term" value="F:magnesium ion binding"/>
    <property type="evidence" value="ECO:0007669"/>
    <property type="project" value="UniProtKB-UniRule"/>
</dbReference>
<evidence type="ECO:0000259" key="16">
    <source>
        <dbReference type="PROSITE" id="PS51975"/>
    </source>
</evidence>
<evidence type="ECO:0000313" key="17">
    <source>
        <dbReference type="EMBL" id="MBA4538321.1"/>
    </source>
</evidence>
<evidence type="ECO:0000313" key="19">
    <source>
        <dbReference type="Proteomes" id="UP000472971"/>
    </source>
</evidence>
<dbReference type="GO" id="GO:0003723">
    <property type="term" value="F:RNA binding"/>
    <property type="evidence" value="ECO:0007669"/>
    <property type="project" value="UniProtKB-UniRule"/>
</dbReference>
<keyword evidence="19" id="KW-1185">Reference proteome</keyword>
<dbReference type="SUPFAM" id="SSF53098">
    <property type="entry name" value="Ribonuclease H-like"/>
    <property type="match status" value="1"/>
</dbReference>
<evidence type="ECO:0000256" key="14">
    <source>
        <dbReference type="HAMAP-Rule" id="MF_00053"/>
    </source>
</evidence>